<proteinExistence type="predicted"/>
<feature type="transmembrane region" description="Helical" evidence="6">
    <location>
        <begin position="151"/>
        <end position="176"/>
    </location>
</feature>
<sequence length="261" mass="26923">MTVPSSTPASSRFAPGTFTPQPQRASLPAMVAAQAKIESLLFLRHGEQQLLSLIIPLLLLISLTLIPIGGTTVHTIFPLTLAISAMSAGFTGQAIAVAFDRRYGALKRIGASGVPAWTIICGKAIGVWAVSVVQTIILGTTALLLGWRAPLGAILIGLVVLAIGVATFTALGLLLGGTLSSEIVLALGNLLWFLLAGAASYAVIRATTTLPLITHLVPSIALAESLTGALTGSINLLDIAILLGWMILGGIAAAKTFRFND</sequence>
<dbReference type="GO" id="GO:0016020">
    <property type="term" value="C:membrane"/>
    <property type="evidence" value="ECO:0007669"/>
    <property type="project" value="UniProtKB-SubCell"/>
</dbReference>
<dbReference type="Pfam" id="PF12698">
    <property type="entry name" value="ABC2_membrane_3"/>
    <property type="match status" value="1"/>
</dbReference>
<keyword evidence="4 6" id="KW-0472">Membrane</keyword>
<dbReference type="EMBL" id="CP033896">
    <property type="protein sequence ID" value="AZA13620.1"/>
    <property type="molecule type" value="Genomic_DNA"/>
</dbReference>
<dbReference type="InterPro" id="IPR051784">
    <property type="entry name" value="Nod_factor_ABC_transporter"/>
</dbReference>
<evidence type="ECO:0000259" key="7">
    <source>
        <dbReference type="Pfam" id="PF12698"/>
    </source>
</evidence>
<reference evidence="8 9" key="1">
    <citation type="submission" date="2018-11" db="EMBL/GenBank/DDBJ databases">
        <authorList>
            <person name="Kleinhagauer T."/>
            <person name="Glaeser S.P."/>
            <person name="Spergser J."/>
            <person name="Ruckert C."/>
            <person name="Kaempfer P."/>
            <person name="Busse H.-J."/>
        </authorList>
    </citation>
    <scope>NUCLEOTIDE SEQUENCE [LARGE SCALE GENOMIC DNA]</scope>
    <source>
        <strain evidence="8 9">200CH</strain>
    </source>
</reference>
<feature type="transmembrane region" description="Helical" evidence="6">
    <location>
        <begin position="50"/>
        <end position="70"/>
    </location>
</feature>
<dbReference type="InterPro" id="IPR013525">
    <property type="entry name" value="ABC2_TM"/>
</dbReference>
<dbReference type="Proteomes" id="UP000269019">
    <property type="component" value="Chromosome"/>
</dbReference>
<accession>A0A3G6JAV4</accession>
<dbReference type="GO" id="GO:0140359">
    <property type="term" value="F:ABC-type transporter activity"/>
    <property type="evidence" value="ECO:0007669"/>
    <property type="project" value="InterPro"/>
</dbReference>
<organism evidence="8 9">
    <name type="scientific">Corynebacterium choanae</name>
    <dbReference type="NCBI Taxonomy" id="1862358"/>
    <lineage>
        <taxon>Bacteria</taxon>
        <taxon>Bacillati</taxon>
        <taxon>Actinomycetota</taxon>
        <taxon>Actinomycetes</taxon>
        <taxon>Mycobacteriales</taxon>
        <taxon>Corynebacteriaceae</taxon>
        <taxon>Corynebacterium</taxon>
    </lineage>
</organism>
<dbReference type="RefSeq" id="WP_123927942.1">
    <property type="nucleotide sequence ID" value="NZ_CP033896.1"/>
</dbReference>
<keyword evidence="3 6" id="KW-1133">Transmembrane helix</keyword>
<evidence type="ECO:0000256" key="3">
    <source>
        <dbReference type="ARBA" id="ARBA00022989"/>
    </source>
</evidence>
<gene>
    <name evidence="8" type="ORF">CCHOA_06105</name>
</gene>
<dbReference type="PANTHER" id="PTHR43229">
    <property type="entry name" value="NODULATION PROTEIN J"/>
    <property type="match status" value="1"/>
</dbReference>
<feature type="transmembrane region" description="Helical" evidence="6">
    <location>
        <begin position="120"/>
        <end position="145"/>
    </location>
</feature>
<evidence type="ECO:0000256" key="2">
    <source>
        <dbReference type="ARBA" id="ARBA00022692"/>
    </source>
</evidence>
<dbReference type="PANTHER" id="PTHR43229:SF2">
    <property type="entry name" value="NODULATION PROTEIN J"/>
    <property type="match status" value="1"/>
</dbReference>
<evidence type="ECO:0000313" key="8">
    <source>
        <dbReference type="EMBL" id="AZA13620.1"/>
    </source>
</evidence>
<comment type="subcellular location">
    <subcellularLocation>
        <location evidence="1">Membrane</location>
        <topology evidence="1">Multi-pass membrane protein</topology>
    </subcellularLocation>
</comment>
<evidence type="ECO:0000313" key="9">
    <source>
        <dbReference type="Proteomes" id="UP000269019"/>
    </source>
</evidence>
<feature type="transmembrane region" description="Helical" evidence="6">
    <location>
        <begin position="76"/>
        <end position="99"/>
    </location>
</feature>
<protein>
    <submittedName>
        <fullName evidence="8">ABC-2 family transporter protein</fullName>
    </submittedName>
</protein>
<feature type="domain" description="ABC-2 type transporter transmembrane" evidence="7">
    <location>
        <begin position="73"/>
        <end position="252"/>
    </location>
</feature>
<keyword evidence="9" id="KW-1185">Reference proteome</keyword>
<evidence type="ECO:0000256" key="1">
    <source>
        <dbReference type="ARBA" id="ARBA00004141"/>
    </source>
</evidence>
<name>A0A3G6JAV4_9CORY</name>
<evidence type="ECO:0000256" key="5">
    <source>
        <dbReference type="SAM" id="MobiDB-lite"/>
    </source>
</evidence>
<feature type="region of interest" description="Disordered" evidence="5">
    <location>
        <begin position="1"/>
        <end position="21"/>
    </location>
</feature>
<feature type="transmembrane region" description="Helical" evidence="6">
    <location>
        <begin position="234"/>
        <end position="254"/>
    </location>
</feature>
<feature type="transmembrane region" description="Helical" evidence="6">
    <location>
        <begin position="183"/>
        <end position="204"/>
    </location>
</feature>
<evidence type="ECO:0000256" key="4">
    <source>
        <dbReference type="ARBA" id="ARBA00023136"/>
    </source>
</evidence>
<dbReference type="OrthoDB" id="160207at2"/>
<dbReference type="KEGG" id="ccho:CCHOA_06105"/>
<dbReference type="AlphaFoldDB" id="A0A3G6JAV4"/>
<feature type="compositionally biased region" description="Polar residues" evidence="5">
    <location>
        <begin position="1"/>
        <end position="10"/>
    </location>
</feature>
<evidence type="ECO:0000256" key="6">
    <source>
        <dbReference type="SAM" id="Phobius"/>
    </source>
</evidence>
<keyword evidence="2 6" id="KW-0812">Transmembrane</keyword>